<evidence type="ECO:0000259" key="9">
    <source>
        <dbReference type="Pfam" id="PF00460"/>
    </source>
</evidence>
<keyword evidence="8" id="KW-0175">Coiled coil</keyword>
<dbReference type="PRINTS" id="PR01005">
    <property type="entry name" value="FLGHOOKAP1"/>
</dbReference>
<dbReference type="Pfam" id="PF00460">
    <property type="entry name" value="Flg_bb_rod"/>
    <property type="match status" value="1"/>
</dbReference>
<organism evidence="12 13">
    <name type="scientific">Vulcanibacillus modesticaldus</name>
    <dbReference type="NCBI Taxonomy" id="337097"/>
    <lineage>
        <taxon>Bacteria</taxon>
        <taxon>Bacillati</taxon>
        <taxon>Bacillota</taxon>
        <taxon>Bacilli</taxon>
        <taxon>Bacillales</taxon>
        <taxon>Bacillaceae</taxon>
        <taxon>Vulcanibacillus</taxon>
    </lineage>
</organism>
<dbReference type="Proteomes" id="UP000243739">
    <property type="component" value="Unassembled WGS sequence"/>
</dbReference>
<evidence type="ECO:0000256" key="3">
    <source>
        <dbReference type="ARBA" id="ARBA00009677"/>
    </source>
</evidence>
<evidence type="ECO:0000256" key="1">
    <source>
        <dbReference type="ARBA" id="ARBA00004365"/>
    </source>
</evidence>
<dbReference type="Pfam" id="PF06429">
    <property type="entry name" value="Flg_bbr_C"/>
    <property type="match status" value="1"/>
</dbReference>
<dbReference type="InterPro" id="IPR053927">
    <property type="entry name" value="FlgK_helical"/>
</dbReference>
<dbReference type="GO" id="GO:0009424">
    <property type="term" value="C:bacterial-type flagellum hook"/>
    <property type="evidence" value="ECO:0007669"/>
    <property type="project" value="UniProtKB-UniRule"/>
</dbReference>
<dbReference type="SUPFAM" id="SSF64518">
    <property type="entry name" value="Phase 1 flagellin"/>
    <property type="match status" value="1"/>
</dbReference>
<dbReference type="InterPro" id="IPR002371">
    <property type="entry name" value="FlgK"/>
</dbReference>
<evidence type="ECO:0000313" key="12">
    <source>
        <dbReference type="EMBL" id="OEF99501.1"/>
    </source>
</evidence>
<reference evidence="12 13" key="1">
    <citation type="submission" date="2016-09" db="EMBL/GenBank/DDBJ databases">
        <title>Draft genome sequence for the type strain of Vulcanibacillus modesticaldus BR, a strictly anaerobic, moderately thermophilic, and nitrate-reducing bacterium from deep sea-hydrothermal vents of the Mid-Atlantic Ridge.</title>
        <authorList>
            <person name="Abin C.A."/>
            <person name="Hollibaugh J.T."/>
        </authorList>
    </citation>
    <scope>NUCLEOTIDE SEQUENCE [LARGE SCALE GENOMIC DNA]</scope>
    <source>
        <strain evidence="12 13">BR</strain>
    </source>
</reference>
<name>A0A1D2YV09_9BACI</name>
<keyword evidence="12" id="KW-0282">Flagellum</keyword>
<comment type="subcellular location">
    <subcellularLocation>
        <location evidence="1 7">Bacterial flagellum</location>
    </subcellularLocation>
    <subcellularLocation>
        <location evidence="2 7">Secreted</location>
    </subcellularLocation>
</comment>
<protein>
    <recommendedName>
        <fullName evidence="4 7">Flagellar hook-associated protein 1</fullName>
        <shortName evidence="7">HAP1</shortName>
    </recommendedName>
</protein>
<dbReference type="PANTHER" id="PTHR30033:SF1">
    <property type="entry name" value="FLAGELLAR HOOK-ASSOCIATED PROTEIN 1"/>
    <property type="match status" value="1"/>
</dbReference>
<dbReference type="RefSeq" id="WP_069656624.1">
    <property type="nucleotide sequence ID" value="NZ_MIJF01000021.1"/>
</dbReference>
<dbReference type="InterPro" id="IPR001444">
    <property type="entry name" value="Flag_bb_rod_N"/>
</dbReference>
<dbReference type="Pfam" id="PF22638">
    <property type="entry name" value="FlgK_D1"/>
    <property type="match status" value="1"/>
</dbReference>
<dbReference type="OrthoDB" id="9802553at2"/>
<feature type="domain" description="Flagellar basal-body/hook protein C-terminal" evidence="10">
    <location>
        <begin position="481"/>
        <end position="520"/>
    </location>
</feature>
<dbReference type="GO" id="GO:0005576">
    <property type="term" value="C:extracellular region"/>
    <property type="evidence" value="ECO:0007669"/>
    <property type="project" value="UniProtKB-SubCell"/>
</dbReference>
<dbReference type="InterPro" id="IPR010930">
    <property type="entry name" value="Flg_bb/hook_C_dom"/>
</dbReference>
<comment type="caution">
    <text evidence="12">The sequence shown here is derived from an EMBL/GenBank/DDBJ whole genome shotgun (WGS) entry which is preliminary data.</text>
</comment>
<evidence type="ECO:0000313" key="13">
    <source>
        <dbReference type="Proteomes" id="UP000243739"/>
    </source>
</evidence>
<evidence type="ECO:0000256" key="5">
    <source>
        <dbReference type="ARBA" id="ARBA00022525"/>
    </source>
</evidence>
<evidence type="ECO:0000259" key="10">
    <source>
        <dbReference type="Pfam" id="PF06429"/>
    </source>
</evidence>
<dbReference type="GO" id="GO:0044780">
    <property type="term" value="P:bacterial-type flagellum assembly"/>
    <property type="evidence" value="ECO:0007669"/>
    <property type="project" value="InterPro"/>
</dbReference>
<dbReference type="GO" id="GO:0005198">
    <property type="term" value="F:structural molecule activity"/>
    <property type="evidence" value="ECO:0007669"/>
    <property type="project" value="UniProtKB-UniRule"/>
</dbReference>
<evidence type="ECO:0000256" key="2">
    <source>
        <dbReference type="ARBA" id="ARBA00004613"/>
    </source>
</evidence>
<keyword evidence="6 7" id="KW-0975">Bacterial flagellum</keyword>
<dbReference type="PANTHER" id="PTHR30033">
    <property type="entry name" value="FLAGELLAR HOOK-ASSOCIATED PROTEIN 1"/>
    <property type="match status" value="1"/>
</dbReference>
<feature type="domain" description="Flagellar hook-associated protein FlgK helical" evidence="11">
    <location>
        <begin position="102"/>
        <end position="285"/>
    </location>
</feature>
<evidence type="ECO:0000256" key="7">
    <source>
        <dbReference type="RuleBase" id="RU362065"/>
    </source>
</evidence>
<keyword evidence="5 7" id="KW-0964">Secreted</keyword>
<dbReference type="EMBL" id="MIJF01000021">
    <property type="protein sequence ID" value="OEF99501.1"/>
    <property type="molecule type" value="Genomic_DNA"/>
</dbReference>
<dbReference type="NCBIfam" id="TIGR02492">
    <property type="entry name" value="flgK_ends"/>
    <property type="match status" value="1"/>
</dbReference>
<keyword evidence="12" id="KW-0969">Cilium</keyword>
<evidence type="ECO:0000256" key="4">
    <source>
        <dbReference type="ARBA" id="ARBA00016244"/>
    </source>
</evidence>
<proteinExistence type="inferred from homology"/>
<feature type="coiled-coil region" evidence="8">
    <location>
        <begin position="197"/>
        <end position="224"/>
    </location>
</feature>
<feature type="domain" description="Flagellar basal body rod protein N-terminal" evidence="9">
    <location>
        <begin position="8"/>
        <end position="37"/>
    </location>
</feature>
<evidence type="ECO:0000256" key="8">
    <source>
        <dbReference type="SAM" id="Coils"/>
    </source>
</evidence>
<keyword evidence="12" id="KW-0966">Cell projection</keyword>
<accession>A0A1D2YV09</accession>
<sequence length="527" mass="57795">MRSTFHGLETAKRGLFAQQTAMQTTGHNIANANTKGYSRQVVNFVASSPLEVPGITNSTAPGQLGSGVDFSSIKRVRETFLDDQFRNQNKSYGDWSIRRNTLEKIEAVINEPSEQGIRTVLDNFWNSWQELAGQPDNLTARSVVMETAMALTDTFNDIAYKFGDLKRDLEESIKIKVDDANTLITQIAELNGEIYRIERLGDNANDLRDQRDLLTDNLSKLINIDVTETAKGYTITSGATQLVADNETTLLDVNGLPDDISGGEINGFLVSLEHVDTFQAQLDQMVKGLVEGEFDLTIPKGTILPEGTTLTKVDGTELTFSGDATARTVTAEITVRVKGFNGLHQLGYTLNDPLQPGGLFFTTKDGSNNFVAGNIQLNPEIALDIRNIATSTSTYTVSGATGNEEKVIKGNNQLALWLAQMRNALITFDESEVEAAIDGEGTFDENFRAMVGRLGVKTQEAIRQEENSRILTEQVDSRRQSVSGVSLDEEMANLIKFQQAYNASARMITTIDQLLDKLINGTGVVGR</sequence>
<keyword evidence="13" id="KW-1185">Reference proteome</keyword>
<evidence type="ECO:0000259" key="11">
    <source>
        <dbReference type="Pfam" id="PF22638"/>
    </source>
</evidence>
<dbReference type="STRING" id="337097.BHF71_08770"/>
<gene>
    <name evidence="7" type="primary">flgK</name>
    <name evidence="12" type="ORF">BHF71_08770</name>
</gene>
<evidence type="ECO:0000256" key="6">
    <source>
        <dbReference type="ARBA" id="ARBA00023143"/>
    </source>
</evidence>
<dbReference type="AlphaFoldDB" id="A0A1D2YV09"/>
<comment type="similarity">
    <text evidence="3 7">Belongs to the flagella basal body rod proteins family.</text>
</comment>